<dbReference type="PANTHER" id="PTHR20884">
    <property type="entry name" value="GDP-D-GLUCOSE PHOSPHORYLASE 1"/>
    <property type="match status" value="1"/>
</dbReference>
<dbReference type="Pfam" id="PF26216">
    <property type="entry name" value="GDPGP1_C"/>
    <property type="match status" value="1"/>
</dbReference>
<evidence type="ECO:0000313" key="6">
    <source>
        <dbReference type="EMBL" id="EGZ29578.1"/>
    </source>
</evidence>
<feature type="domain" description="GDPGP1-like C-terminal" evidence="5">
    <location>
        <begin position="98"/>
        <end position="203"/>
    </location>
</feature>
<dbReference type="GeneID" id="20653790"/>
<feature type="non-terminal residue" evidence="6">
    <location>
        <position position="237"/>
    </location>
</feature>
<dbReference type="EC" id="2.7.7.78" evidence="3"/>
<dbReference type="EMBL" id="JH159151">
    <property type="protein sequence ID" value="EGZ29578.1"/>
    <property type="molecule type" value="Genomic_DNA"/>
</dbReference>
<dbReference type="InterPro" id="IPR058865">
    <property type="entry name" value="GDPGP1_C"/>
</dbReference>
<name>G4YQ74_PHYSP</name>
<evidence type="ECO:0000313" key="7">
    <source>
        <dbReference type="Proteomes" id="UP000002640"/>
    </source>
</evidence>
<dbReference type="STRING" id="1094619.G4YQ74"/>
<dbReference type="Gene3D" id="3.30.200.20">
    <property type="entry name" value="Phosphorylase Kinase, domain 1"/>
    <property type="match status" value="1"/>
</dbReference>
<dbReference type="InterPro" id="IPR026506">
    <property type="entry name" value="GDPGP"/>
</dbReference>
<dbReference type="InParanoid" id="G4YQ74"/>
<dbReference type="GO" id="GO:0080048">
    <property type="term" value="F:GDP-D-glucose phosphorylase activity"/>
    <property type="evidence" value="ECO:0007669"/>
    <property type="project" value="UniProtKB-EC"/>
</dbReference>
<evidence type="ECO:0000259" key="5">
    <source>
        <dbReference type="Pfam" id="PF26216"/>
    </source>
</evidence>
<dbReference type="GO" id="GO:0006006">
    <property type="term" value="P:glucose metabolic process"/>
    <property type="evidence" value="ECO:0007669"/>
    <property type="project" value="TreeGrafter"/>
</dbReference>
<dbReference type="AlphaFoldDB" id="G4YQ74"/>
<dbReference type="PANTHER" id="PTHR20884:SF8">
    <property type="entry name" value="GDP-D-GLUCOSE PHOSPHORYLASE 1"/>
    <property type="match status" value="1"/>
</dbReference>
<comment type="catalytic activity">
    <reaction evidence="1">
        <text>GDP-alpha-D-glucose + phosphate = alpha-D-glucose 1-phosphate + GDP + H(+)</text>
        <dbReference type="Rhea" id="RHEA:30387"/>
        <dbReference type="ChEBI" id="CHEBI:15378"/>
        <dbReference type="ChEBI" id="CHEBI:43474"/>
        <dbReference type="ChEBI" id="CHEBI:58189"/>
        <dbReference type="ChEBI" id="CHEBI:58601"/>
        <dbReference type="ChEBI" id="CHEBI:62230"/>
        <dbReference type="EC" id="2.7.7.78"/>
    </reaction>
</comment>
<protein>
    <recommendedName>
        <fullName evidence="4">GDP-D-glucose phosphorylase 1</fullName>
        <ecNumber evidence="3">2.7.7.78</ecNumber>
    </recommendedName>
</protein>
<evidence type="ECO:0000256" key="4">
    <source>
        <dbReference type="ARBA" id="ARBA00018857"/>
    </source>
</evidence>
<dbReference type="GO" id="GO:0016787">
    <property type="term" value="F:hydrolase activity"/>
    <property type="evidence" value="ECO:0007669"/>
    <property type="project" value="UniProtKB-KW"/>
</dbReference>
<dbReference type="GO" id="GO:0005737">
    <property type="term" value="C:cytoplasm"/>
    <property type="evidence" value="ECO:0007669"/>
    <property type="project" value="UniProtKB-SubCell"/>
</dbReference>
<dbReference type="GO" id="GO:0005085">
    <property type="term" value="F:guanyl-nucleotide exchange factor activity"/>
    <property type="evidence" value="ECO:0007669"/>
    <property type="project" value="UniProtKB-KW"/>
</dbReference>
<comment type="function">
    <text evidence="2">Specific and highly efficient GDP-D-glucose phosphorylase regulating the levels of GDP-D-glucose in cells.</text>
</comment>
<evidence type="ECO:0000256" key="1">
    <source>
        <dbReference type="ARBA" id="ARBA00000063"/>
    </source>
</evidence>
<evidence type="ECO:0000256" key="3">
    <source>
        <dbReference type="ARBA" id="ARBA00012507"/>
    </source>
</evidence>
<gene>
    <name evidence="6" type="ORF">PHYSODRAFT_469271</name>
</gene>
<proteinExistence type="predicted"/>
<keyword evidence="7" id="KW-1185">Reference proteome</keyword>
<evidence type="ECO:0000256" key="2">
    <source>
        <dbReference type="ARBA" id="ARBA00003049"/>
    </source>
</evidence>
<reference evidence="6 7" key="1">
    <citation type="journal article" date="2006" name="Science">
        <title>Phytophthora genome sequences uncover evolutionary origins and mechanisms of pathogenesis.</title>
        <authorList>
            <person name="Tyler B.M."/>
            <person name="Tripathy S."/>
            <person name="Zhang X."/>
            <person name="Dehal P."/>
            <person name="Jiang R.H."/>
            <person name="Aerts A."/>
            <person name="Arredondo F.D."/>
            <person name="Baxter L."/>
            <person name="Bensasson D."/>
            <person name="Beynon J.L."/>
            <person name="Chapman J."/>
            <person name="Damasceno C.M."/>
            <person name="Dorrance A.E."/>
            <person name="Dou D."/>
            <person name="Dickerman A.W."/>
            <person name="Dubchak I.L."/>
            <person name="Garbelotto M."/>
            <person name="Gijzen M."/>
            <person name="Gordon S.G."/>
            <person name="Govers F."/>
            <person name="Grunwald N.J."/>
            <person name="Huang W."/>
            <person name="Ivors K.L."/>
            <person name="Jones R.W."/>
            <person name="Kamoun S."/>
            <person name="Krampis K."/>
            <person name="Lamour K.H."/>
            <person name="Lee M.K."/>
            <person name="McDonald W.H."/>
            <person name="Medina M."/>
            <person name="Meijer H.J."/>
            <person name="Nordberg E.K."/>
            <person name="Maclean D.J."/>
            <person name="Ospina-Giraldo M.D."/>
            <person name="Morris P.F."/>
            <person name="Phuntumart V."/>
            <person name="Putnam N.H."/>
            <person name="Rash S."/>
            <person name="Rose J.K."/>
            <person name="Sakihama Y."/>
            <person name="Salamov A.A."/>
            <person name="Savidor A."/>
            <person name="Scheuring C.F."/>
            <person name="Smith B.M."/>
            <person name="Sobral B.W."/>
            <person name="Terry A."/>
            <person name="Torto-Alalibo T.A."/>
            <person name="Win J."/>
            <person name="Xu Z."/>
            <person name="Zhang H."/>
            <person name="Grigoriev I.V."/>
            <person name="Rokhsar D.S."/>
            <person name="Boore J.L."/>
        </authorList>
    </citation>
    <scope>NUCLEOTIDE SEQUENCE [LARGE SCALE GENOMIC DNA]</scope>
    <source>
        <strain evidence="6 7">P6497</strain>
    </source>
</reference>
<dbReference type="Proteomes" id="UP000002640">
    <property type="component" value="Unassembled WGS sequence"/>
</dbReference>
<organism evidence="6 7">
    <name type="scientific">Phytophthora sojae (strain P6497)</name>
    <name type="common">Soybean stem and root rot agent</name>
    <name type="synonym">Phytophthora megasperma f. sp. glycines</name>
    <dbReference type="NCBI Taxonomy" id="1094619"/>
    <lineage>
        <taxon>Eukaryota</taxon>
        <taxon>Sar</taxon>
        <taxon>Stramenopiles</taxon>
        <taxon>Oomycota</taxon>
        <taxon>Peronosporomycetes</taxon>
        <taxon>Peronosporales</taxon>
        <taxon>Peronosporaceae</taxon>
        <taxon>Phytophthora</taxon>
    </lineage>
</organism>
<dbReference type="KEGG" id="psoj:PHYSODRAFT_469271"/>
<accession>G4YQ74</accession>
<dbReference type="GO" id="GO:0000166">
    <property type="term" value="F:nucleotide binding"/>
    <property type="evidence" value="ECO:0007669"/>
    <property type="project" value="UniProtKB-KW"/>
</dbReference>
<dbReference type="RefSeq" id="XP_009516853.1">
    <property type="nucleotide sequence ID" value="XM_009518558.1"/>
</dbReference>
<sequence>MEARSLDELLLRRWDLAESTGVMRTDVNDTIRRRIPGNLGLVVQFNPSHLKVRGHLLFVLDMNLLKPQKMSEKFLLYALSISQAMQNETFALGTSTIHAGADATSVVKTAWALLALLQARGIPHNLLVVSNVVFVFPRKEQRENGVGLFSDDSSTDGSVVHAGRLRVAVAELSGLVIAGDQVAHDSLTEEMFDTILQNEVSLPSVISVKHFEIHRIVGQGGFGKVNAVIRKKSTPTK</sequence>
<dbReference type="OMA" id="AMQNETF"/>